<dbReference type="GO" id="GO:0005737">
    <property type="term" value="C:cytoplasm"/>
    <property type="evidence" value="ECO:0007669"/>
    <property type="project" value="TreeGrafter"/>
</dbReference>
<dbReference type="GO" id="GO:0016020">
    <property type="term" value="C:membrane"/>
    <property type="evidence" value="ECO:0007669"/>
    <property type="project" value="TreeGrafter"/>
</dbReference>
<dbReference type="SUPFAM" id="SSF52151">
    <property type="entry name" value="FabD/lysophospholipase-like"/>
    <property type="match status" value="1"/>
</dbReference>
<sequence length="193" mass="21506">MVSSYAAQGHGVTLSFRLIPKLREILQQILPLDSHTQASGRLFVSVTRLPDGQNRIISDFSTREELIQVLLASCLFPFYSGISGICYRGEMYCDGGFTDNQPFPKLAQSCGVSASQGLISVSPFEGTQAICPRGICPTNGRILRYAGLDFKMGMANLQRLWYALFPPSCEKLELYFEDGYRDAMDFLEQIKAH</sequence>
<dbReference type="GO" id="GO:0055088">
    <property type="term" value="P:lipid homeostasis"/>
    <property type="evidence" value="ECO:0007669"/>
    <property type="project" value="TreeGrafter"/>
</dbReference>
<dbReference type="GO" id="GO:0005811">
    <property type="term" value="C:lipid droplet"/>
    <property type="evidence" value="ECO:0007669"/>
    <property type="project" value="TreeGrafter"/>
</dbReference>
<dbReference type="RefSeq" id="XP_032800162.1">
    <property type="nucleotide sequence ID" value="XM_032944271.1"/>
</dbReference>
<evidence type="ECO:0000256" key="1">
    <source>
        <dbReference type="ARBA" id="ARBA00023098"/>
    </source>
</evidence>
<dbReference type="Pfam" id="PF01734">
    <property type="entry name" value="Patatin"/>
    <property type="match status" value="1"/>
</dbReference>
<feature type="domain" description="PNPLA" evidence="3">
    <location>
        <begin position="1"/>
        <end position="107"/>
    </location>
</feature>
<name>A0AAJ7SKN8_PETMA</name>
<evidence type="ECO:0000256" key="2">
    <source>
        <dbReference type="PROSITE-ProRule" id="PRU01161"/>
    </source>
</evidence>
<keyword evidence="1" id="KW-0443">Lipid metabolism</keyword>
<dbReference type="InterPro" id="IPR016035">
    <property type="entry name" value="Acyl_Trfase/lysoPLipase"/>
</dbReference>
<dbReference type="KEGG" id="pmrn:116937180"/>
<evidence type="ECO:0000259" key="3">
    <source>
        <dbReference type="PROSITE" id="PS51635"/>
    </source>
</evidence>
<dbReference type="GO" id="GO:0004806">
    <property type="term" value="F:triacylglycerol lipase activity"/>
    <property type="evidence" value="ECO:0007669"/>
    <property type="project" value="TreeGrafter"/>
</dbReference>
<gene>
    <name evidence="5" type="primary">LOC116937180</name>
</gene>
<dbReference type="InterPro" id="IPR002641">
    <property type="entry name" value="PNPLA_dom"/>
</dbReference>
<organism evidence="4 5">
    <name type="scientific">Petromyzon marinus</name>
    <name type="common">Sea lamprey</name>
    <dbReference type="NCBI Taxonomy" id="7757"/>
    <lineage>
        <taxon>Eukaryota</taxon>
        <taxon>Metazoa</taxon>
        <taxon>Chordata</taxon>
        <taxon>Craniata</taxon>
        <taxon>Vertebrata</taxon>
        <taxon>Cyclostomata</taxon>
        <taxon>Hyperoartia</taxon>
        <taxon>Petromyzontiformes</taxon>
        <taxon>Petromyzontidae</taxon>
        <taxon>Petromyzon</taxon>
    </lineage>
</organism>
<comment type="caution">
    <text evidence="2">Lacks conserved residue(s) required for the propagation of feature annotation.</text>
</comment>
<feature type="short sequence motif" description="DGA/G" evidence="2">
    <location>
        <begin position="94"/>
        <end position="96"/>
    </location>
</feature>
<dbReference type="AlphaFoldDB" id="A0AAJ7SKN8"/>
<dbReference type="GO" id="GO:0019433">
    <property type="term" value="P:triglyceride catabolic process"/>
    <property type="evidence" value="ECO:0007669"/>
    <property type="project" value="TreeGrafter"/>
</dbReference>
<dbReference type="Gene3D" id="3.40.1090.10">
    <property type="entry name" value="Cytosolic phospholipase A2 catalytic domain"/>
    <property type="match status" value="1"/>
</dbReference>
<evidence type="ECO:0000313" key="4">
    <source>
        <dbReference type="Proteomes" id="UP001318040"/>
    </source>
</evidence>
<proteinExistence type="predicted"/>
<evidence type="ECO:0000313" key="5">
    <source>
        <dbReference type="RefSeq" id="XP_032800162.1"/>
    </source>
</evidence>
<protein>
    <submittedName>
        <fullName evidence="5">Patatin-like phospholipase domain-containing protein 1</fullName>
    </submittedName>
</protein>
<dbReference type="PROSITE" id="PS51635">
    <property type="entry name" value="PNPLA"/>
    <property type="match status" value="1"/>
</dbReference>
<dbReference type="PANTHER" id="PTHR12406">
    <property type="entry name" value="CALCIUM-INDEPENDENT PHOSPHOLIPASE A2 IPLA2 -RELATED"/>
    <property type="match status" value="1"/>
</dbReference>
<dbReference type="PANTHER" id="PTHR12406:SF7">
    <property type="entry name" value="PATATIN-LIKE PHOSPHOLIPASE DOMAIN-CONTAINING PROTEIN 4"/>
    <property type="match status" value="1"/>
</dbReference>
<accession>A0AAJ7SKN8</accession>
<reference evidence="5" key="1">
    <citation type="submission" date="2025-08" db="UniProtKB">
        <authorList>
            <consortium name="RefSeq"/>
        </authorList>
    </citation>
    <scope>IDENTIFICATION</scope>
    <source>
        <tissue evidence="5">Sperm</tissue>
    </source>
</reference>
<keyword evidence="4" id="KW-1185">Reference proteome</keyword>
<dbReference type="Proteomes" id="UP001318040">
    <property type="component" value="Unplaced"/>
</dbReference>
<dbReference type="InterPro" id="IPR033562">
    <property type="entry name" value="PLPL"/>
</dbReference>